<accession>A0A640TCI9</accession>
<sequence length="114" mass="11911">MPSVVVRVPMRWSVLCCRSPAYGMRAAGAGPGRGWLGRRAGLSVSVRRRKSVPGEAGEWGRPTIRVAPGRAVHPGGAGAAGALWTGPGPCPSVNSRLCTTVRARSPLREAEDVL</sequence>
<evidence type="ECO:0000313" key="1">
    <source>
        <dbReference type="EMBL" id="GFE20191.1"/>
    </source>
</evidence>
<proteinExistence type="predicted"/>
<dbReference type="AlphaFoldDB" id="A0A640TCI9"/>
<dbReference type="EMBL" id="BLIP01000001">
    <property type="protein sequence ID" value="GFE20191.1"/>
    <property type="molecule type" value="Genomic_DNA"/>
</dbReference>
<protein>
    <submittedName>
        <fullName evidence="1">Uncharacterized protein</fullName>
    </submittedName>
</protein>
<comment type="caution">
    <text evidence="1">The sequence shown here is derived from an EMBL/GenBank/DDBJ whole genome shotgun (WGS) entry which is preliminary data.</text>
</comment>
<dbReference type="Proteomes" id="UP000429552">
    <property type="component" value="Unassembled WGS sequence"/>
</dbReference>
<name>A0A640TCI9_STRNI</name>
<organism evidence="1 2">
    <name type="scientific">Streptomyces nigrescens</name>
    <dbReference type="NCBI Taxonomy" id="1920"/>
    <lineage>
        <taxon>Bacteria</taxon>
        <taxon>Bacillati</taxon>
        <taxon>Actinomycetota</taxon>
        <taxon>Actinomycetes</taxon>
        <taxon>Kitasatosporales</taxon>
        <taxon>Streptomycetaceae</taxon>
        <taxon>Streptomyces</taxon>
    </lineage>
</organism>
<reference evidence="1 2" key="1">
    <citation type="submission" date="2019-12" db="EMBL/GenBank/DDBJ databases">
        <title>Whole genome shotgun sequence of Streptomyces libani subsp. libani NBRC 13452.</title>
        <authorList>
            <person name="Ichikawa N."/>
            <person name="Kimura A."/>
            <person name="Kitahashi Y."/>
            <person name="Komaki H."/>
            <person name="Tamura T."/>
        </authorList>
    </citation>
    <scope>NUCLEOTIDE SEQUENCE [LARGE SCALE GENOMIC DNA]</scope>
    <source>
        <strain evidence="1 2">NBRC 13452</strain>
    </source>
</reference>
<gene>
    <name evidence="1" type="ORF">Sliba_06440</name>
</gene>
<evidence type="ECO:0000313" key="2">
    <source>
        <dbReference type="Proteomes" id="UP000429552"/>
    </source>
</evidence>